<feature type="compositionally biased region" description="Basic residues" evidence="1">
    <location>
        <begin position="499"/>
        <end position="510"/>
    </location>
</feature>
<evidence type="ECO:0000313" key="3">
    <source>
        <dbReference type="Proteomes" id="UP001063166"/>
    </source>
</evidence>
<reference evidence="2" key="1">
    <citation type="submission" date="2022-07" db="EMBL/GenBank/DDBJ databases">
        <title>The genome of Lyophyllum shimeji provides insight into the initial evolution of ectomycorrhizal fungal genome.</title>
        <authorList>
            <person name="Kobayashi Y."/>
            <person name="Shibata T."/>
            <person name="Hirakawa H."/>
            <person name="Shigenobu S."/>
            <person name="Nishiyama T."/>
            <person name="Yamada A."/>
            <person name="Hasebe M."/>
            <person name="Kawaguchi M."/>
        </authorList>
    </citation>
    <scope>NUCLEOTIDE SEQUENCE</scope>
    <source>
        <strain evidence="2">AT787</strain>
    </source>
</reference>
<dbReference type="AlphaFoldDB" id="A0A9P3PVD2"/>
<evidence type="ECO:0000256" key="1">
    <source>
        <dbReference type="SAM" id="MobiDB-lite"/>
    </source>
</evidence>
<proteinExistence type="predicted"/>
<feature type="region of interest" description="Disordered" evidence="1">
    <location>
        <begin position="268"/>
        <end position="375"/>
    </location>
</feature>
<feature type="compositionally biased region" description="Basic residues" evidence="1">
    <location>
        <begin position="480"/>
        <end position="489"/>
    </location>
</feature>
<organism evidence="2 3">
    <name type="scientific">Lyophyllum shimeji</name>
    <name type="common">Hon-shimeji</name>
    <name type="synonym">Tricholoma shimeji</name>
    <dbReference type="NCBI Taxonomy" id="47721"/>
    <lineage>
        <taxon>Eukaryota</taxon>
        <taxon>Fungi</taxon>
        <taxon>Dikarya</taxon>
        <taxon>Basidiomycota</taxon>
        <taxon>Agaricomycotina</taxon>
        <taxon>Agaricomycetes</taxon>
        <taxon>Agaricomycetidae</taxon>
        <taxon>Agaricales</taxon>
        <taxon>Tricholomatineae</taxon>
        <taxon>Lyophyllaceae</taxon>
        <taxon>Lyophyllum</taxon>
    </lineage>
</organism>
<evidence type="ECO:0000313" key="2">
    <source>
        <dbReference type="EMBL" id="GLB42718.1"/>
    </source>
</evidence>
<feature type="region of interest" description="Disordered" evidence="1">
    <location>
        <begin position="229"/>
        <end position="251"/>
    </location>
</feature>
<dbReference type="Proteomes" id="UP001063166">
    <property type="component" value="Unassembled WGS sequence"/>
</dbReference>
<feature type="region of interest" description="Disordered" evidence="1">
    <location>
        <begin position="108"/>
        <end position="135"/>
    </location>
</feature>
<comment type="caution">
    <text evidence="2">The sequence shown here is derived from an EMBL/GenBank/DDBJ whole genome shotgun (WGS) entry which is preliminary data.</text>
</comment>
<gene>
    <name evidence="2" type="ORF">LshimejAT787_1201670</name>
</gene>
<feature type="compositionally biased region" description="Polar residues" evidence="1">
    <location>
        <begin position="353"/>
        <end position="375"/>
    </location>
</feature>
<feature type="compositionally biased region" description="Low complexity" evidence="1">
    <location>
        <begin position="70"/>
        <end position="80"/>
    </location>
</feature>
<name>A0A9P3PVD2_LYOSH</name>
<protein>
    <submittedName>
        <fullName evidence="2">Uncharacterized protein</fullName>
    </submittedName>
</protein>
<keyword evidence="3" id="KW-1185">Reference proteome</keyword>
<sequence length="648" mass="70640">MTDSNRNSSLIRGGDAVRRSMTHNSHYSHASTHSWVISTQQNPPPPPEESEIPPSPSPMRTPRPLPDPQLQPQHHTQPLRTVNADPADDEEEYMNIDANVPGMELGYRTEGLGRGRSPRLTPASPGFTRDAGPAGNRPFVGGFVNGLRRLPKVVLKYATFGDKRKYIRRGTLGSGGTETSATGMTTGNTLPLYTSNPATPVAGPSNTQYVQAMEMPVPLAAQEPPPVILGPSLSQRRRNPSFRVTPPSEEIAEEGNVRASLHTQLTVPSNTPQFTEGVVESPRDGNTVTIYHLPGQEEFPVDEQPLPLPAPTPNRWSDSHHQQPPQDAIPVETAPQSPVLAHPAPTPDYRKMTLSSSPLSPDTMATSLTSEPSFSSELNPVKRFFLGLYHLPWIAPDRVTVDYRPHGHHSGHRGGSGVKKPMSTWYRGTPGVVLTVKSGSGEVDLLSSGAPSPRASAGTSTTPLATPLAARGRHHSDQPRHRHRHREHRRRTEDDDTHRRRRESHHHRHRDTTSTTDMYQQHGASPIIPAVYPFPYPYPYPYQTLPPPPAPRRAHSQSAPRGPRPHRTQTYPHGYAPYQPPPPALPPPMYVISSPAQTNSSGEAGQTTAQVLSPVYMPVQVVPGAYNQEQVPVGSPPAQGGQTQAAGA</sequence>
<feature type="compositionally biased region" description="Polar residues" evidence="1">
    <location>
        <begin position="22"/>
        <end position="41"/>
    </location>
</feature>
<feature type="compositionally biased region" description="Low complexity" evidence="1">
    <location>
        <begin position="638"/>
        <end position="648"/>
    </location>
</feature>
<feature type="compositionally biased region" description="Low complexity" evidence="1">
    <location>
        <begin position="447"/>
        <end position="470"/>
    </location>
</feature>
<accession>A0A9P3PVD2</accession>
<feature type="compositionally biased region" description="Polar residues" evidence="1">
    <location>
        <begin position="1"/>
        <end position="10"/>
    </location>
</feature>
<feature type="region of interest" description="Disordered" evidence="1">
    <location>
        <begin position="543"/>
        <end position="575"/>
    </location>
</feature>
<feature type="region of interest" description="Disordered" evidence="1">
    <location>
        <begin position="628"/>
        <end position="648"/>
    </location>
</feature>
<feature type="region of interest" description="Disordered" evidence="1">
    <location>
        <begin position="444"/>
        <end position="521"/>
    </location>
</feature>
<dbReference type="OrthoDB" id="3058472at2759"/>
<dbReference type="EMBL" id="BRPK01000012">
    <property type="protein sequence ID" value="GLB42718.1"/>
    <property type="molecule type" value="Genomic_DNA"/>
</dbReference>
<feature type="region of interest" description="Disordered" evidence="1">
    <location>
        <begin position="1"/>
        <end position="88"/>
    </location>
</feature>
<feature type="compositionally biased region" description="Pro residues" evidence="1">
    <location>
        <begin position="42"/>
        <end position="69"/>
    </location>
</feature>